<proteinExistence type="predicted"/>
<dbReference type="AlphaFoldDB" id="A0A917CHQ6"/>
<feature type="transmembrane region" description="Helical" evidence="1">
    <location>
        <begin position="99"/>
        <end position="119"/>
    </location>
</feature>
<name>A0A917CHQ6_9BACL</name>
<feature type="transmembrane region" description="Helical" evidence="1">
    <location>
        <begin position="177"/>
        <end position="196"/>
    </location>
</feature>
<comment type="caution">
    <text evidence="2">The sequence shown here is derived from an EMBL/GenBank/DDBJ whole genome shotgun (WGS) entry which is preliminary data.</text>
</comment>
<evidence type="ECO:0000256" key="1">
    <source>
        <dbReference type="SAM" id="Phobius"/>
    </source>
</evidence>
<organism evidence="2 3">
    <name type="scientific">Paenibacillus abyssi</name>
    <dbReference type="NCBI Taxonomy" id="1340531"/>
    <lineage>
        <taxon>Bacteria</taxon>
        <taxon>Bacillati</taxon>
        <taxon>Bacillota</taxon>
        <taxon>Bacilli</taxon>
        <taxon>Bacillales</taxon>
        <taxon>Paenibacillaceae</taxon>
        <taxon>Paenibacillus</taxon>
    </lineage>
</organism>
<accession>A0A917CHQ6</accession>
<sequence>MNCHEAQDIFGIYWDLPGDHPDRVAMDKHLVSCEDCSEQFRIWEESEALIRGLSDEPNETAPIDHVNRSVMDRIYMEQSWFIPVSERSYQFTASFRRNVTAIIACCLAIFVSGFIYFLFGQQSEGQTAQLAPINGLVDTVNASEGISIVSSEIYEEVPMASISDPLVLKVVPTIPQYWVALSLLGIIMTLLIMNWLSRTRT</sequence>
<dbReference type="Proteomes" id="UP000644756">
    <property type="component" value="Unassembled WGS sequence"/>
</dbReference>
<keyword evidence="1" id="KW-0472">Membrane</keyword>
<dbReference type="RefSeq" id="WP_188528277.1">
    <property type="nucleotide sequence ID" value="NZ_BMGR01000001.1"/>
</dbReference>
<evidence type="ECO:0000313" key="3">
    <source>
        <dbReference type="Proteomes" id="UP000644756"/>
    </source>
</evidence>
<evidence type="ECO:0000313" key="2">
    <source>
        <dbReference type="EMBL" id="GGF88887.1"/>
    </source>
</evidence>
<evidence type="ECO:0008006" key="4">
    <source>
        <dbReference type="Google" id="ProtNLM"/>
    </source>
</evidence>
<reference evidence="2" key="1">
    <citation type="journal article" date="2014" name="Int. J. Syst. Evol. Microbiol.">
        <title>Complete genome sequence of Corynebacterium casei LMG S-19264T (=DSM 44701T), isolated from a smear-ripened cheese.</title>
        <authorList>
            <consortium name="US DOE Joint Genome Institute (JGI-PGF)"/>
            <person name="Walter F."/>
            <person name="Albersmeier A."/>
            <person name="Kalinowski J."/>
            <person name="Ruckert C."/>
        </authorList>
    </citation>
    <scope>NUCLEOTIDE SEQUENCE</scope>
    <source>
        <strain evidence="2">CGMCC 1.12987</strain>
    </source>
</reference>
<protein>
    <recommendedName>
        <fullName evidence="4">Zinc-finger domain-containing protein</fullName>
    </recommendedName>
</protein>
<keyword evidence="1" id="KW-0812">Transmembrane</keyword>
<keyword evidence="3" id="KW-1185">Reference proteome</keyword>
<gene>
    <name evidence="2" type="ORF">GCM10010916_02750</name>
</gene>
<dbReference type="EMBL" id="BMGR01000001">
    <property type="protein sequence ID" value="GGF88887.1"/>
    <property type="molecule type" value="Genomic_DNA"/>
</dbReference>
<reference evidence="2" key="2">
    <citation type="submission" date="2020-09" db="EMBL/GenBank/DDBJ databases">
        <authorList>
            <person name="Sun Q."/>
            <person name="Zhou Y."/>
        </authorList>
    </citation>
    <scope>NUCLEOTIDE SEQUENCE</scope>
    <source>
        <strain evidence="2">CGMCC 1.12987</strain>
    </source>
</reference>
<keyword evidence="1" id="KW-1133">Transmembrane helix</keyword>